<organism evidence="2 3">
    <name type="scientific">Niabella pedocola</name>
    <dbReference type="NCBI Taxonomy" id="1752077"/>
    <lineage>
        <taxon>Bacteria</taxon>
        <taxon>Pseudomonadati</taxon>
        <taxon>Bacteroidota</taxon>
        <taxon>Chitinophagia</taxon>
        <taxon>Chitinophagales</taxon>
        <taxon>Chitinophagaceae</taxon>
        <taxon>Niabella</taxon>
    </lineage>
</organism>
<comment type="caution">
    <text evidence="2">The sequence shown here is derived from an EMBL/GenBank/DDBJ whole genome shotgun (WGS) entry which is preliminary data.</text>
</comment>
<proteinExistence type="predicted"/>
<dbReference type="RefSeq" id="WP_231008490.1">
    <property type="nucleotide sequence ID" value="NZ_JAJNEC010000007.1"/>
</dbReference>
<accession>A0ABS8PZX7</accession>
<evidence type="ECO:0000313" key="3">
    <source>
        <dbReference type="Proteomes" id="UP001199816"/>
    </source>
</evidence>
<name>A0ABS8PZX7_9BACT</name>
<reference evidence="2 3" key="1">
    <citation type="submission" date="2021-11" db="EMBL/GenBank/DDBJ databases">
        <title>Genomic of Niabella pedocola.</title>
        <authorList>
            <person name="Wu T."/>
        </authorList>
    </citation>
    <scope>NUCLEOTIDE SEQUENCE [LARGE SCALE GENOMIC DNA]</scope>
    <source>
        <strain evidence="2 3">JCM 31011</strain>
    </source>
</reference>
<keyword evidence="3" id="KW-1185">Reference proteome</keyword>
<protein>
    <submittedName>
        <fullName evidence="2">Uncharacterized protein</fullName>
    </submittedName>
</protein>
<dbReference type="EMBL" id="JAJNEC010000007">
    <property type="protein sequence ID" value="MCD2425903.1"/>
    <property type="molecule type" value="Genomic_DNA"/>
</dbReference>
<feature type="compositionally biased region" description="Gly residues" evidence="1">
    <location>
        <begin position="345"/>
        <end position="377"/>
    </location>
</feature>
<dbReference type="PROSITE" id="PS51257">
    <property type="entry name" value="PROKAR_LIPOPROTEIN"/>
    <property type="match status" value="1"/>
</dbReference>
<evidence type="ECO:0000313" key="2">
    <source>
        <dbReference type="EMBL" id="MCD2425903.1"/>
    </source>
</evidence>
<dbReference type="Proteomes" id="UP001199816">
    <property type="component" value="Unassembled WGS sequence"/>
</dbReference>
<gene>
    <name evidence="2" type="ORF">LQ567_24180</name>
</gene>
<evidence type="ECO:0000256" key="1">
    <source>
        <dbReference type="SAM" id="MobiDB-lite"/>
    </source>
</evidence>
<feature type="region of interest" description="Disordered" evidence="1">
    <location>
        <begin position="344"/>
        <end position="384"/>
    </location>
</feature>
<sequence>MKIPRQLSALLLLISLLLVFYGCSRRSFSESGIMKDGSVNIAWLRSNFEKGNANVLLNVSYGAHFSYNLTPQWEKASSARNAGGKDYFFVPLVNDEYATINGEKRKLNILNEKSYLVAYAADGSSGTLTFLKGDYQLKNNPLAGKSAIEGGAPNKIFSGVVSYTDINKKLVTYSYSSKSKTPSPRTLARSVTLPLEMDPAWVDTFFCKQVANGLMAEWNMPFTVDSLLQLKGNDDEYLIPGQYVFNINTLQKIDLQSYLELFGIVVEYNLDLLPIGSESTMTCSRICHWGAECPGENGSLNEVAVATTTIADNRLNCEAPTWNGACGSSWSLMWSETGSCTWSDGGVGTNPGGGTPLPGDGGSGGSGGVGGGGGGGTTPVTRPRDKLCPKTFKFSKGNDNSYFKTNVRGLRFETNNTQYNNVPNTLVSLSNGISDLVMNQTPPDDYFNRDFSSLTYLEDFFPNLFASNDIFSKMEDGKKYWYFTDYAASKITAWCLDFAGQEVARMDRWASNPGSRRAYEALWVEASRFIRSFMPGSNIRGDEDPNVAVSQAIYAQKCE</sequence>